<organism evidence="1">
    <name type="scientific">Faxonius propinquus nudivirus</name>
    <dbReference type="NCBI Taxonomy" id="3139431"/>
    <lineage>
        <taxon>Viruses</taxon>
        <taxon>Viruses incertae sedis</taxon>
        <taxon>Naldaviricetes</taxon>
        <taxon>Lefavirales</taxon>
        <taxon>Nudiviridae</taxon>
    </lineage>
</organism>
<sequence length="87" mass="10714">MVDLKKNALNNLKKYIKDNNDIDYRILDKYCEILYKRYPEYNPPHYIPRPGFWDENAQILIGDSIPLHVDPKNYYFYYYQNRKLMSE</sequence>
<accession>A0AAU8GBP2</accession>
<evidence type="ECO:0000313" key="1">
    <source>
        <dbReference type="EMBL" id="XCH39342.1"/>
    </source>
</evidence>
<dbReference type="EMBL" id="PP955094">
    <property type="protein sequence ID" value="XCH39342.1"/>
    <property type="molecule type" value="Genomic_DNA"/>
</dbReference>
<reference evidence="1" key="1">
    <citation type="submission" date="2024-06" db="EMBL/GenBank/DDBJ databases">
        <title>North American crayfish harbour diverse members of the Nudiviridae.</title>
        <authorList>
            <person name="Stratton C."/>
            <person name="Bojko J."/>
        </authorList>
    </citation>
    <scope>NUCLEOTIDE SEQUENCE</scope>
    <source>
        <strain evidence="1">142H</strain>
    </source>
</reference>
<gene>
    <name evidence="1" type="ORF">FpNV_097</name>
</gene>
<name>A0AAU8GBP2_9VIRU</name>
<protein>
    <submittedName>
        <fullName evidence="1">Uncharacterized protein</fullName>
    </submittedName>
</protein>
<proteinExistence type="predicted"/>